<reference evidence="1" key="1">
    <citation type="submission" date="2018-05" db="EMBL/GenBank/DDBJ databases">
        <authorList>
            <person name="Lanie J.A."/>
            <person name="Ng W.-L."/>
            <person name="Kazmierczak K.M."/>
            <person name="Andrzejewski T.M."/>
            <person name="Davidsen T.M."/>
            <person name="Wayne K.J."/>
            <person name="Tettelin H."/>
            <person name="Glass J.I."/>
            <person name="Rusch D."/>
            <person name="Podicherti R."/>
            <person name="Tsui H.-C.T."/>
            <person name="Winkler M.E."/>
        </authorList>
    </citation>
    <scope>NUCLEOTIDE SEQUENCE</scope>
</reference>
<name>A0A381NUU2_9ZZZZ</name>
<sequence>MQKIILPETFSVCGGRRVTNRRVWFVFKDRIKDSLAGVDSESSKEAGSSYQYIDNFIYQKPKKSPCNVVSQTPALQNFWFG</sequence>
<evidence type="ECO:0000313" key="1">
    <source>
        <dbReference type="EMBL" id="SUZ58237.1"/>
    </source>
</evidence>
<protein>
    <submittedName>
        <fullName evidence="1">Uncharacterized protein</fullName>
    </submittedName>
</protein>
<dbReference type="AlphaFoldDB" id="A0A381NUU2"/>
<dbReference type="EMBL" id="UINC01000606">
    <property type="protein sequence ID" value="SUZ58237.1"/>
    <property type="molecule type" value="Genomic_DNA"/>
</dbReference>
<proteinExistence type="predicted"/>
<accession>A0A381NUU2</accession>
<organism evidence="1">
    <name type="scientific">marine metagenome</name>
    <dbReference type="NCBI Taxonomy" id="408172"/>
    <lineage>
        <taxon>unclassified sequences</taxon>
        <taxon>metagenomes</taxon>
        <taxon>ecological metagenomes</taxon>
    </lineage>
</organism>
<gene>
    <name evidence="1" type="ORF">METZ01_LOCUS11091</name>
</gene>